<dbReference type="EMBL" id="JABFDY010000007">
    <property type="protein sequence ID" value="KAF7705526.1"/>
    <property type="molecule type" value="Genomic_DNA"/>
</dbReference>
<dbReference type="Proteomes" id="UP000606274">
    <property type="component" value="Unassembled WGS sequence"/>
</dbReference>
<proteinExistence type="predicted"/>
<evidence type="ECO:0000313" key="3">
    <source>
        <dbReference type="Proteomes" id="UP000606274"/>
    </source>
</evidence>
<keyword evidence="3" id="KW-1185">Reference proteome</keyword>
<protein>
    <recommendedName>
        <fullName evidence="1">Oxidoreductase-like domain-containing protein</fullName>
    </recommendedName>
</protein>
<dbReference type="Pfam" id="PF09791">
    <property type="entry name" value="Oxidored-like"/>
    <property type="match status" value="1"/>
</dbReference>
<dbReference type="AlphaFoldDB" id="A0A8T0BJ30"/>
<accession>A0A8T0BJ30</accession>
<name>A0A8T0BJ30_SILME</name>
<sequence length="186" mass="21062">MDQPEAKILTQWHNTNYRQQHERATGPQRCSCCSPRPLGVRHNTLIGHRSCTSQRRSCLWYRSNGVSCTKEAQARMSLNNASLCLQRLFLFHLRHIRKKSFYTHTILPQTERLYCSVHGLQCNSGDLCTSPSPCALSQSRTDASDPDPGPPPPPTCCCMSGCHNCVWIEYAAELLKYYGDAVMGWK</sequence>
<dbReference type="GO" id="GO:0005739">
    <property type="term" value="C:mitochondrion"/>
    <property type="evidence" value="ECO:0007669"/>
    <property type="project" value="TreeGrafter"/>
</dbReference>
<evidence type="ECO:0000259" key="1">
    <source>
        <dbReference type="Pfam" id="PF09791"/>
    </source>
</evidence>
<dbReference type="InterPro" id="IPR019180">
    <property type="entry name" value="Oxidoreductase-like_N"/>
</dbReference>
<reference evidence="2" key="1">
    <citation type="submission" date="2020-08" db="EMBL/GenBank/DDBJ databases">
        <title>Chromosome-level assembly of Southern catfish (Silurus meridionalis) provides insights into visual adaptation to the nocturnal and benthic lifestyles.</title>
        <authorList>
            <person name="Zhang Y."/>
            <person name="Wang D."/>
            <person name="Peng Z."/>
        </authorList>
    </citation>
    <scope>NUCLEOTIDE SEQUENCE</scope>
    <source>
        <strain evidence="2">SWU-2019-XX</strain>
        <tissue evidence="2">Muscle</tissue>
    </source>
</reference>
<dbReference type="PANTHER" id="PTHR21193">
    <property type="entry name" value="OXIDOREDUCTASE-LIKE DOMAIN-CONTAINING PROTEIN 1"/>
    <property type="match status" value="1"/>
</dbReference>
<dbReference type="PANTHER" id="PTHR21193:SF3">
    <property type="entry name" value="OXIDOREDUCTASE-LIKE DOMAIN-CONTAINING PROTEIN 1"/>
    <property type="match status" value="1"/>
</dbReference>
<organism evidence="2 3">
    <name type="scientific">Silurus meridionalis</name>
    <name type="common">Southern catfish</name>
    <name type="synonym">Silurus soldatovi meridionalis</name>
    <dbReference type="NCBI Taxonomy" id="175797"/>
    <lineage>
        <taxon>Eukaryota</taxon>
        <taxon>Metazoa</taxon>
        <taxon>Chordata</taxon>
        <taxon>Craniata</taxon>
        <taxon>Vertebrata</taxon>
        <taxon>Euteleostomi</taxon>
        <taxon>Actinopterygii</taxon>
        <taxon>Neopterygii</taxon>
        <taxon>Teleostei</taxon>
        <taxon>Ostariophysi</taxon>
        <taxon>Siluriformes</taxon>
        <taxon>Siluridae</taxon>
        <taxon>Silurus</taxon>
    </lineage>
</organism>
<feature type="domain" description="Oxidoreductase-like" evidence="1">
    <location>
        <begin position="148"/>
        <end position="177"/>
    </location>
</feature>
<comment type="caution">
    <text evidence="2">The sequence shown here is derived from an EMBL/GenBank/DDBJ whole genome shotgun (WGS) entry which is preliminary data.</text>
</comment>
<gene>
    <name evidence="2" type="ORF">HF521_020812</name>
</gene>
<dbReference type="InterPro" id="IPR039251">
    <property type="entry name" value="OXLD1"/>
</dbReference>
<evidence type="ECO:0000313" key="2">
    <source>
        <dbReference type="EMBL" id="KAF7705526.1"/>
    </source>
</evidence>